<evidence type="ECO:0000256" key="2">
    <source>
        <dbReference type="ARBA" id="ARBA00022598"/>
    </source>
</evidence>
<dbReference type="FunFam" id="3.30.300.30:FF:000008">
    <property type="entry name" value="2,3-dihydroxybenzoate-AMP ligase"/>
    <property type="match status" value="1"/>
</dbReference>
<evidence type="ECO:0000259" key="3">
    <source>
        <dbReference type="Pfam" id="PF00501"/>
    </source>
</evidence>
<evidence type="ECO:0000256" key="1">
    <source>
        <dbReference type="ARBA" id="ARBA00006432"/>
    </source>
</evidence>
<dbReference type="Gene3D" id="3.30.300.30">
    <property type="match status" value="1"/>
</dbReference>
<dbReference type="InterPro" id="IPR025110">
    <property type="entry name" value="AMP-bd_C"/>
</dbReference>
<keyword evidence="6" id="KW-1185">Reference proteome</keyword>
<comment type="similarity">
    <text evidence="1">Belongs to the ATP-dependent AMP-binding enzyme family.</text>
</comment>
<dbReference type="RefSeq" id="WP_151619233.1">
    <property type="nucleotide sequence ID" value="NZ_WBXO01000003.1"/>
</dbReference>
<dbReference type="CDD" id="cd05917">
    <property type="entry name" value="FACL_like_2"/>
    <property type="match status" value="1"/>
</dbReference>
<dbReference type="Gene3D" id="2.30.38.10">
    <property type="entry name" value="Luciferase, Domain 3"/>
    <property type="match status" value="1"/>
</dbReference>
<dbReference type="InterPro" id="IPR000873">
    <property type="entry name" value="AMP-dep_synth/lig_dom"/>
</dbReference>
<dbReference type="Gene3D" id="3.40.50.980">
    <property type="match status" value="2"/>
</dbReference>
<dbReference type="InterPro" id="IPR020845">
    <property type="entry name" value="AMP-binding_CS"/>
</dbReference>
<dbReference type="GO" id="GO:0031956">
    <property type="term" value="F:medium-chain fatty acid-CoA ligase activity"/>
    <property type="evidence" value="ECO:0007669"/>
    <property type="project" value="TreeGrafter"/>
</dbReference>
<accession>A0A6I0F0C2</accession>
<protein>
    <submittedName>
        <fullName evidence="5">AMP-binding protein</fullName>
    </submittedName>
</protein>
<dbReference type="PANTHER" id="PTHR43201:SF5">
    <property type="entry name" value="MEDIUM-CHAIN ACYL-COA LIGASE ACSF2, MITOCHONDRIAL"/>
    <property type="match status" value="1"/>
</dbReference>
<sequence>MSDLLNITIGDLLDKTTAQNPEKEALIYTDERNLRLTYRQFQEKCNEVAKGLMALGVQKGEHIAIWATNYPEWLYVQFGSAKIGAVLVTVNTNYRTYELEYLLRQSDSTTLLMIEGFRDNNYVEIINELCPDLKNTEAGKTKSSLPLLKNIVFIGRNPDDKQAGMFSWNDLIEKGKSISDAALEERQKSLHYDEAINMQYTSGTTGFPKGVMLSHFNIVNNAKKVAEAQNWGENERLCFPVPLFHCFGCVMSSLACVVKGATMVPLETFNPGEVLKAVEKERCTVLYGVPTMFIAELDHAEFDQFDLSSLRTGIMAGSPCPIEVMKKVVEKMGVREITIAYGQTEFSPVITQTTPYDSLERRVSTVGKALPAVEVKIVDPATGEEVPKGVQGELCARGFGTMIGYYKNESATAEAIDEEKWLHTGDLAVMDEHGYCKITGRAKDMIIRGGENIYPREIEEFLYTNPKVKDVQVVGVPDPKYGEEVLACVILKNGEEATEEEIVQFCRGKISRYKIPRYICFVESYPMTASGKIQKFKLKEMYIKKLGLEEAAKIETA</sequence>
<comment type="caution">
    <text evidence="5">The sequence shown here is derived from an EMBL/GenBank/DDBJ whole genome shotgun (WGS) entry which is preliminary data.</text>
</comment>
<evidence type="ECO:0000313" key="5">
    <source>
        <dbReference type="EMBL" id="KAB2953306.1"/>
    </source>
</evidence>
<dbReference type="InterPro" id="IPR045851">
    <property type="entry name" value="AMP-bd_C_sf"/>
</dbReference>
<dbReference type="EMBL" id="WBXO01000003">
    <property type="protein sequence ID" value="KAB2953306.1"/>
    <property type="molecule type" value="Genomic_DNA"/>
</dbReference>
<dbReference type="Proteomes" id="UP000468766">
    <property type="component" value="Unassembled WGS sequence"/>
</dbReference>
<evidence type="ECO:0000259" key="4">
    <source>
        <dbReference type="Pfam" id="PF13193"/>
    </source>
</evidence>
<dbReference type="Pfam" id="PF00501">
    <property type="entry name" value="AMP-binding"/>
    <property type="match status" value="1"/>
</dbReference>
<dbReference type="Pfam" id="PF13193">
    <property type="entry name" value="AMP-binding_C"/>
    <property type="match status" value="1"/>
</dbReference>
<reference evidence="5 6" key="1">
    <citation type="submission" date="2019-10" db="EMBL/GenBank/DDBJ databases">
        <title>Whole-genome sequence of the extremophile Heliorestis acidaminivorans DSM 24790.</title>
        <authorList>
            <person name="Kyndt J.A."/>
            <person name="Meyer T.E."/>
        </authorList>
    </citation>
    <scope>NUCLEOTIDE SEQUENCE [LARGE SCALE GENOMIC DNA]</scope>
    <source>
        <strain evidence="5 6">DSM 24790</strain>
    </source>
</reference>
<dbReference type="SUPFAM" id="SSF56801">
    <property type="entry name" value="Acetyl-CoA synthetase-like"/>
    <property type="match status" value="1"/>
</dbReference>
<proteinExistence type="inferred from homology"/>
<evidence type="ECO:0000313" key="6">
    <source>
        <dbReference type="Proteomes" id="UP000468766"/>
    </source>
</evidence>
<dbReference type="OrthoDB" id="9778383at2"/>
<feature type="domain" description="AMP-dependent synthetase/ligase" evidence="3">
    <location>
        <begin position="14"/>
        <end position="406"/>
    </location>
</feature>
<name>A0A6I0F0C2_9FIRM</name>
<organism evidence="5 6">
    <name type="scientific">Heliorestis acidaminivorans</name>
    <dbReference type="NCBI Taxonomy" id="553427"/>
    <lineage>
        <taxon>Bacteria</taxon>
        <taxon>Bacillati</taxon>
        <taxon>Bacillota</taxon>
        <taxon>Clostridia</taxon>
        <taxon>Eubacteriales</taxon>
        <taxon>Heliobacteriaceae</taxon>
        <taxon>Heliorestis</taxon>
    </lineage>
</organism>
<dbReference type="AlphaFoldDB" id="A0A6I0F0C2"/>
<dbReference type="GO" id="GO:0006631">
    <property type="term" value="P:fatty acid metabolic process"/>
    <property type="evidence" value="ECO:0007669"/>
    <property type="project" value="TreeGrafter"/>
</dbReference>
<dbReference type="PANTHER" id="PTHR43201">
    <property type="entry name" value="ACYL-COA SYNTHETASE"/>
    <property type="match status" value="1"/>
</dbReference>
<dbReference type="FunFam" id="3.40.50.12780:FF:000003">
    <property type="entry name" value="Long-chain-fatty-acid--CoA ligase FadD"/>
    <property type="match status" value="1"/>
</dbReference>
<keyword evidence="2" id="KW-0436">Ligase</keyword>
<dbReference type="PROSITE" id="PS00455">
    <property type="entry name" value="AMP_BINDING"/>
    <property type="match status" value="1"/>
</dbReference>
<feature type="domain" description="AMP-binding enzyme C-terminal" evidence="4">
    <location>
        <begin position="457"/>
        <end position="532"/>
    </location>
</feature>
<gene>
    <name evidence="5" type="ORF">F9B85_05185</name>
</gene>